<keyword evidence="5" id="KW-0539">Nucleus</keyword>
<evidence type="ECO:0000259" key="6">
    <source>
        <dbReference type="PROSITE" id="PS50863"/>
    </source>
</evidence>
<keyword evidence="2" id="KW-0805">Transcription regulation</keyword>
<dbReference type="InterPro" id="IPR015300">
    <property type="entry name" value="DNA-bd_pseudobarrel_sf"/>
</dbReference>
<dbReference type="Gene3D" id="2.40.330.10">
    <property type="entry name" value="DNA-binding pseudobarrel domain"/>
    <property type="match status" value="1"/>
</dbReference>
<dbReference type="InterPro" id="IPR003340">
    <property type="entry name" value="B3_DNA-bd"/>
</dbReference>
<dbReference type="EMBL" id="SDAM02003990">
    <property type="protein sequence ID" value="KAH6820391.1"/>
    <property type="molecule type" value="Genomic_DNA"/>
</dbReference>
<dbReference type="InterPro" id="IPR044837">
    <property type="entry name" value="REM16-like"/>
</dbReference>
<sequence>HKKMTTPSKHDARLIPVKMEVCQMKEEIPHAELVSSSAAAEAEVDELCCLSGDKPFFSVILTPSHAISPCRLYIPASVAPIFPRVPVPMILTHGGKKWLMSYKGNTRRSPRFEYSDWRTFVSDNNLKTKDACIFEVMESSSTILRLRVLILRNIDKCPPELDAEIESRGNTPETAIDID</sequence>
<dbReference type="CDD" id="cd10017">
    <property type="entry name" value="B3_DNA"/>
    <property type="match status" value="1"/>
</dbReference>
<dbReference type="AlphaFoldDB" id="A0AAD4NZ66"/>
<evidence type="ECO:0000256" key="4">
    <source>
        <dbReference type="ARBA" id="ARBA00023163"/>
    </source>
</evidence>
<dbReference type="GO" id="GO:0005634">
    <property type="term" value="C:nucleus"/>
    <property type="evidence" value="ECO:0007669"/>
    <property type="project" value="UniProtKB-SubCell"/>
</dbReference>
<dbReference type="PANTHER" id="PTHR31391">
    <property type="entry name" value="B3 DOMAIN-CONTAINING PROTEIN OS11G0197600-RELATED"/>
    <property type="match status" value="1"/>
</dbReference>
<keyword evidence="3" id="KW-0238">DNA-binding</keyword>
<accession>A0AAD4NZ66</accession>
<comment type="caution">
    <text evidence="7">The sequence shown here is derived from an EMBL/GenBank/DDBJ whole genome shotgun (WGS) entry which is preliminary data.</text>
</comment>
<keyword evidence="8" id="KW-1185">Reference proteome</keyword>
<feature type="non-terminal residue" evidence="7">
    <location>
        <position position="1"/>
    </location>
</feature>
<keyword evidence="4" id="KW-0804">Transcription</keyword>
<evidence type="ECO:0000313" key="7">
    <source>
        <dbReference type="EMBL" id="KAH6820391.1"/>
    </source>
</evidence>
<organism evidence="7 8">
    <name type="scientific">Perilla frutescens var. hirtella</name>
    <name type="common">Perilla citriodora</name>
    <name type="synonym">Perilla setoyensis</name>
    <dbReference type="NCBI Taxonomy" id="608512"/>
    <lineage>
        <taxon>Eukaryota</taxon>
        <taxon>Viridiplantae</taxon>
        <taxon>Streptophyta</taxon>
        <taxon>Embryophyta</taxon>
        <taxon>Tracheophyta</taxon>
        <taxon>Spermatophyta</taxon>
        <taxon>Magnoliopsida</taxon>
        <taxon>eudicotyledons</taxon>
        <taxon>Gunneridae</taxon>
        <taxon>Pentapetalae</taxon>
        <taxon>asterids</taxon>
        <taxon>lamiids</taxon>
        <taxon>Lamiales</taxon>
        <taxon>Lamiaceae</taxon>
        <taxon>Nepetoideae</taxon>
        <taxon>Elsholtzieae</taxon>
        <taxon>Perilla</taxon>
    </lineage>
</organism>
<dbReference type="Pfam" id="PF02362">
    <property type="entry name" value="B3"/>
    <property type="match status" value="1"/>
</dbReference>
<feature type="domain" description="TF-B3" evidence="6">
    <location>
        <begin position="57"/>
        <end position="152"/>
    </location>
</feature>
<evidence type="ECO:0000256" key="5">
    <source>
        <dbReference type="ARBA" id="ARBA00023242"/>
    </source>
</evidence>
<dbReference type="SUPFAM" id="SSF101936">
    <property type="entry name" value="DNA-binding pseudobarrel domain"/>
    <property type="match status" value="1"/>
</dbReference>
<name>A0AAD4NZ66_PERFH</name>
<comment type="subcellular location">
    <subcellularLocation>
        <location evidence="1">Nucleus</location>
    </subcellularLocation>
</comment>
<dbReference type="Proteomes" id="UP001190926">
    <property type="component" value="Unassembled WGS sequence"/>
</dbReference>
<dbReference type="GO" id="GO:0003677">
    <property type="term" value="F:DNA binding"/>
    <property type="evidence" value="ECO:0007669"/>
    <property type="project" value="UniProtKB-KW"/>
</dbReference>
<reference evidence="7 8" key="1">
    <citation type="journal article" date="2021" name="Nat. Commun.">
        <title>Incipient diploidization of the medicinal plant Perilla within 10,000 years.</title>
        <authorList>
            <person name="Zhang Y."/>
            <person name="Shen Q."/>
            <person name="Leng L."/>
            <person name="Zhang D."/>
            <person name="Chen S."/>
            <person name="Shi Y."/>
            <person name="Ning Z."/>
            <person name="Chen S."/>
        </authorList>
    </citation>
    <scope>NUCLEOTIDE SEQUENCE [LARGE SCALE GENOMIC DNA]</scope>
    <source>
        <strain evidence="8">cv. PC099</strain>
    </source>
</reference>
<proteinExistence type="predicted"/>
<dbReference type="SMART" id="SM01019">
    <property type="entry name" value="B3"/>
    <property type="match status" value="1"/>
</dbReference>
<evidence type="ECO:0000256" key="3">
    <source>
        <dbReference type="ARBA" id="ARBA00023125"/>
    </source>
</evidence>
<gene>
    <name evidence="7" type="ORF">C2S53_015871</name>
</gene>
<dbReference type="PROSITE" id="PS50863">
    <property type="entry name" value="B3"/>
    <property type="match status" value="1"/>
</dbReference>
<evidence type="ECO:0000313" key="8">
    <source>
        <dbReference type="Proteomes" id="UP001190926"/>
    </source>
</evidence>
<dbReference type="PANTHER" id="PTHR31391:SF64">
    <property type="entry name" value="B3 DOMAIN-CONTAINING PROTEIN OS06G0112300"/>
    <property type="match status" value="1"/>
</dbReference>
<evidence type="ECO:0000256" key="2">
    <source>
        <dbReference type="ARBA" id="ARBA00023015"/>
    </source>
</evidence>
<protein>
    <recommendedName>
        <fullName evidence="6">TF-B3 domain-containing protein</fullName>
    </recommendedName>
</protein>
<evidence type="ECO:0000256" key="1">
    <source>
        <dbReference type="ARBA" id="ARBA00004123"/>
    </source>
</evidence>